<keyword evidence="1" id="KW-0812">Transmembrane</keyword>
<evidence type="ECO:0000313" key="2">
    <source>
        <dbReference type="EMBL" id="ABA08285.1"/>
    </source>
</evidence>
<feature type="non-terminal residue" evidence="2">
    <location>
        <position position="1"/>
    </location>
</feature>
<feature type="transmembrane region" description="Helical" evidence="1">
    <location>
        <begin position="75"/>
        <end position="95"/>
    </location>
</feature>
<organismHost>
    <name type="scientific">Homo sapiens</name>
    <name type="common">Human</name>
    <dbReference type="NCBI Taxonomy" id="9606"/>
</organismHost>
<proteinExistence type="predicted"/>
<keyword evidence="1" id="KW-0472">Membrane</keyword>
<accession>Q3LX47</accession>
<feature type="transmembrane region" description="Helical" evidence="1">
    <location>
        <begin position="107"/>
        <end position="132"/>
    </location>
</feature>
<reference evidence="2" key="1">
    <citation type="journal article" date="2008" name="AIDS Res. Hum. Retroviruses">
        <title>HIV type 1 genetic diversity in Moyale, Mandera, and Turkana based on env-C2-V3 sequences.</title>
        <authorList>
            <person name="Khamadi S.A."/>
            <person name="Lihana R.W."/>
            <person name="Mwaniki D.L."/>
            <person name="Kinyua J."/>
            <person name="Lagat N."/>
            <person name="Carter J.Y."/>
            <person name="Ichimura H."/>
            <person name="Oishi I."/>
            <person name="Okoth F.A."/>
            <person name="Ochieng W."/>
        </authorList>
    </citation>
    <scope>NUCLEOTIDE SEQUENCE</scope>
    <source>
        <strain evidence="2">MYDH010</strain>
    </source>
</reference>
<sequence>LLGARLPCTCLSFVLFCWECDGCISIIVCTIVSYYSTCMYYSTVWMCCNKKNSPLQLKLCVVISRSPPGGWCKSYLCYVRVVFSSFFSYLFLKFIPLSLNSCYMVLLYYFLIIPPVASKWLAWALSLSFSWING</sequence>
<keyword evidence="1" id="KW-1133">Transmembrane helix</keyword>
<protein>
    <submittedName>
        <fullName evidence="2">Envelope glycoprotein</fullName>
    </submittedName>
</protein>
<gene>
    <name evidence="2" type="primary">env</name>
</gene>
<name>Q3LX47_HV1</name>
<keyword evidence="2" id="KW-0946">Virion</keyword>
<feature type="non-terminal residue" evidence="2">
    <location>
        <position position="134"/>
    </location>
</feature>
<organism evidence="2">
    <name type="scientific">Human immunodeficiency virus type 1</name>
    <name type="common">HIV-1</name>
    <dbReference type="NCBI Taxonomy" id="11676"/>
    <lineage>
        <taxon>Viruses</taxon>
        <taxon>Riboviria</taxon>
        <taxon>Pararnavirae</taxon>
        <taxon>Artverviricota</taxon>
        <taxon>Revtraviricetes</taxon>
        <taxon>Ortervirales</taxon>
        <taxon>Retroviridae</taxon>
        <taxon>Orthoretrovirinae</taxon>
        <taxon>Lentivirus</taxon>
        <taxon>Lentivirus humimdef1</taxon>
    </lineage>
</organism>
<evidence type="ECO:0000256" key="1">
    <source>
        <dbReference type="SAM" id="Phobius"/>
    </source>
</evidence>
<keyword evidence="2" id="KW-0261">Viral envelope protein</keyword>
<dbReference type="GO" id="GO:0019031">
    <property type="term" value="C:viral envelope"/>
    <property type="evidence" value="ECO:0007669"/>
    <property type="project" value="UniProtKB-KW"/>
</dbReference>
<dbReference type="EMBL" id="DQ155197">
    <property type="protein sequence ID" value="ABA08285.1"/>
    <property type="molecule type" value="Genomic_DNA"/>
</dbReference>